<sequence length="110" mass="12914">MRSDLERLKDIQEGIAKIEQYTVRGQSVFFEDELVQTWVLFHLQTIGEAASAISDNLKNRFSEVPWQDIIDFGNLVVYEYFRVNFRVVWQIVENNLPSLKVQIESILATY</sequence>
<evidence type="ECO:0000256" key="2">
    <source>
        <dbReference type="ARBA" id="ARBA00022649"/>
    </source>
</evidence>
<dbReference type="Pfam" id="PF01934">
    <property type="entry name" value="HepT-like"/>
    <property type="match status" value="1"/>
</dbReference>
<dbReference type="Proteomes" id="UP001235849">
    <property type="component" value="Unassembled WGS sequence"/>
</dbReference>
<keyword evidence="1" id="KW-0597">Phosphoprotein</keyword>
<dbReference type="EMBL" id="JAQOSO010000079">
    <property type="protein sequence ID" value="MDJ1175185.1"/>
    <property type="molecule type" value="Genomic_DNA"/>
</dbReference>
<name>A0ABT7B7N5_9CYAN</name>
<proteinExistence type="predicted"/>
<keyword evidence="4" id="KW-0547">Nucleotide-binding</keyword>
<evidence type="ECO:0000313" key="7">
    <source>
        <dbReference type="Proteomes" id="UP001235849"/>
    </source>
</evidence>
<protein>
    <submittedName>
        <fullName evidence="6">DUF86 domain-containing protein</fullName>
    </submittedName>
</protein>
<dbReference type="PANTHER" id="PTHR34139">
    <property type="entry name" value="UPF0331 PROTEIN MJ0127"/>
    <property type="match status" value="1"/>
</dbReference>
<evidence type="ECO:0000256" key="3">
    <source>
        <dbReference type="ARBA" id="ARBA00022722"/>
    </source>
</evidence>
<dbReference type="InterPro" id="IPR051813">
    <property type="entry name" value="HepT_RNase_toxin"/>
</dbReference>
<gene>
    <name evidence="6" type="ORF">PMG25_13885</name>
</gene>
<keyword evidence="2" id="KW-1277">Toxin-antitoxin system</keyword>
<evidence type="ECO:0000313" key="6">
    <source>
        <dbReference type="EMBL" id="MDJ1175185.1"/>
    </source>
</evidence>
<keyword evidence="7" id="KW-1185">Reference proteome</keyword>
<accession>A0ABT7B7N5</accession>
<dbReference type="PANTHER" id="PTHR34139:SF1">
    <property type="entry name" value="RNASE MJ1380-RELATED"/>
    <property type="match status" value="1"/>
</dbReference>
<dbReference type="RefSeq" id="WP_283767494.1">
    <property type="nucleotide sequence ID" value="NZ_JAQOSO010000079.1"/>
</dbReference>
<reference evidence="6 7" key="1">
    <citation type="submission" date="2023-01" db="EMBL/GenBank/DDBJ databases">
        <title>Novel diversity within Roseofilum (Cyanobacteria; Desertifilaceae) from marine benthic mats with descriptions of four novel species.</title>
        <authorList>
            <person name="Wang Y."/>
            <person name="Berthold D.E."/>
            <person name="Hu J."/>
            <person name="Lefler F.W."/>
            <person name="Laughinghouse H.D. IV."/>
        </authorList>
    </citation>
    <scope>NUCLEOTIDE SEQUENCE [LARGE SCALE GENOMIC DNA]</scope>
    <source>
        <strain evidence="6 7">BLCC-M114</strain>
    </source>
</reference>
<evidence type="ECO:0000256" key="1">
    <source>
        <dbReference type="ARBA" id="ARBA00022553"/>
    </source>
</evidence>
<keyword evidence="3" id="KW-0540">Nuclease</keyword>
<dbReference type="InterPro" id="IPR008201">
    <property type="entry name" value="HepT-like"/>
</dbReference>
<keyword evidence="5" id="KW-0378">Hydrolase</keyword>
<comment type="caution">
    <text evidence="6">The sequence shown here is derived from an EMBL/GenBank/DDBJ whole genome shotgun (WGS) entry which is preliminary data.</text>
</comment>
<organism evidence="6 7">
    <name type="scientific">Roseofilum capinflatum BLCC-M114</name>
    <dbReference type="NCBI Taxonomy" id="3022440"/>
    <lineage>
        <taxon>Bacteria</taxon>
        <taxon>Bacillati</taxon>
        <taxon>Cyanobacteriota</taxon>
        <taxon>Cyanophyceae</taxon>
        <taxon>Desertifilales</taxon>
        <taxon>Desertifilaceae</taxon>
        <taxon>Roseofilum</taxon>
        <taxon>Roseofilum capinflatum</taxon>
    </lineage>
</organism>
<evidence type="ECO:0000256" key="4">
    <source>
        <dbReference type="ARBA" id="ARBA00022741"/>
    </source>
</evidence>
<evidence type="ECO:0000256" key="5">
    <source>
        <dbReference type="ARBA" id="ARBA00022801"/>
    </source>
</evidence>